<dbReference type="AlphaFoldDB" id="A0AA39UBS0"/>
<keyword evidence="1" id="KW-0812">Transmembrane</keyword>
<proteinExistence type="predicted"/>
<evidence type="ECO:0000313" key="3">
    <source>
        <dbReference type="Proteomes" id="UP001175227"/>
    </source>
</evidence>
<name>A0AA39UBS0_9AGAR</name>
<comment type="caution">
    <text evidence="2">The sequence shown here is derived from an EMBL/GenBank/DDBJ whole genome shotgun (WGS) entry which is preliminary data.</text>
</comment>
<protein>
    <submittedName>
        <fullName evidence="2">Uncharacterized protein</fullName>
    </submittedName>
</protein>
<keyword evidence="1" id="KW-1133">Transmembrane helix</keyword>
<feature type="transmembrane region" description="Helical" evidence="1">
    <location>
        <begin position="38"/>
        <end position="60"/>
    </location>
</feature>
<accession>A0AA39UBS0</accession>
<sequence length="145" mass="17015">MYHHFLLFTPPALSTPYPLRSFLFCEIFVWLIPPFSVVYRFFLMILDALFWCNFGLVLYLSNAYPTLLLLLARLLDCWCCAPMFTAIAIRRKQKTWLSSACIRFVHTRALLAFLPFSSIRRTQPSSHPPTHIRLSLLHLSRSFIM</sequence>
<dbReference type="EMBL" id="JAUEPR010000009">
    <property type="protein sequence ID" value="KAK0480733.1"/>
    <property type="molecule type" value="Genomic_DNA"/>
</dbReference>
<keyword evidence="1" id="KW-0472">Membrane</keyword>
<dbReference type="Proteomes" id="UP001175227">
    <property type="component" value="Unassembled WGS sequence"/>
</dbReference>
<evidence type="ECO:0000313" key="2">
    <source>
        <dbReference type="EMBL" id="KAK0480733.1"/>
    </source>
</evidence>
<organism evidence="2 3">
    <name type="scientific">Armillaria novae-zelandiae</name>
    <dbReference type="NCBI Taxonomy" id="153914"/>
    <lineage>
        <taxon>Eukaryota</taxon>
        <taxon>Fungi</taxon>
        <taxon>Dikarya</taxon>
        <taxon>Basidiomycota</taxon>
        <taxon>Agaricomycotina</taxon>
        <taxon>Agaricomycetes</taxon>
        <taxon>Agaricomycetidae</taxon>
        <taxon>Agaricales</taxon>
        <taxon>Marasmiineae</taxon>
        <taxon>Physalacriaceae</taxon>
        <taxon>Armillaria</taxon>
    </lineage>
</organism>
<evidence type="ECO:0000256" key="1">
    <source>
        <dbReference type="SAM" id="Phobius"/>
    </source>
</evidence>
<reference evidence="2" key="1">
    <citation type="submission" date="2023-06" db="EMBL/GenBank/DDBJ databases">
        <authorList>
            <consortium name="Lawrence Berkeley National Laboratory"/>
            <person name="Ahrendt S."/>
            <person name="Sahu N."/>
            <person name="Indic B."/>
            <person name="Wong-Bajracharya J."/>
            <person name="Merenyi Z."/>
            <person name="Ke H.-M."/>
            <person name="Monk M."/>
            <person name="Kocsube S."/>
            <person name="Drula E."/>
            <person name="Lipzen A."/>
            <person name="Balint B."/>
            <person name="Henrissat B."/>
            <person name="Andreopoulos B."/>
            <person name="Martin F.M."/>
            <person name="Harder C.B."/>
            <person name="Rigling D."/>
            <person name="Ford K.L."/>
            <person name="Foster G.D."/>
            <person name="Pangilinan J."/>
            <person name="Papanicolaou A."/>
            <person name="Barry K."/>
            <person name="LaButti K."/>
            <person name="Viragh M."/>
            <person name="Koriabine M."/>
            <person name="Yan M."/>
            <person name="Riley R."/>
            <person name="Champramary S."/>
            <person name="Plett K.L."/>
            <person name="Tsai I.J."/>
            <person name="Slot J."/>
            <person name="Sipos G."/>
            <person name="Plett J."/>
            <person name="Nagy L.G."/>
            <person name="Grigoriev I.V."/>
        </authorList>
    </citation>
    <scope>NUCLEOTIDE SEQUENCE</scope>
    <source>
        <strain evidence="2">ICMP 16352</strain>
    </source>
</reference>
<keyword evidence="3" id="KW-1185">Reference proteome</keyword>
<gene>
    <name evidence="2" type="ORF">IW261DRAFT_1138561</name>
</gene>